<feature type="compositionally biased region" description="Low complexity" evidence="1">
    <location>
        <begin position="117"/>
        <end position="141"/>
    </location>
</feature>
<proteinExistence type="predicted"/>
<evidence type="ECO:0000313" key="2">
    <source>
        <dbReference type="EMBL" id="OBZ69501.1"/>
    </source>
</evidence>
<dbReference type="Proteomes" id="UP000092993">
    <property type="component" value="Unassembled WGS sequence"/>
</dbReference>
<dbReference type="OMA" id="RIGPMAW"/>
<keyword evidence="3" id="KW-1185">Reference proteome</keyword>
<evidence type="ECO:0000313" key="3">
    <source>
        <dbReference type="Proteomes" id="UP000092993"/>
    </source>
</evidence>
<comment type="caution">
    <text evidence="2">The sequence shown here is derived from an EMBL/GenBank/DDBJ whole genome shotgun (WGS) entry which is preliminary data.</text>
</comment>
<sequence>MPSANSTTPPDIITYRYNETMAYVTPAATYEEAIGYAKNVFPELANVEPRCISFAIRGFAQSREKTVRIGPMAWRAVIGALMRYEIVDVLVQPAVVIEDTDGLPQYSESKETKDFLSRSPSPARSPSRSQPGSPSRRCPSPGDWARSLLGKSTSGSG</sequence>
<accession>A0A1C7LXT0</accession>
<dbReference type="OrthoDB" id="3198848at2759"/>
<organism evidence="2 3">
    <name type="scientific">Grifola frondosa</name>
    <name type="common">Maitake</name>
    <name type="synonym">Polyporus frondosus</name>
    <dbReference type="NCBI Taxonomy" id="5627"/>
    <lineage>
        <taxon>Eukaryota</taxon>
        <taxon>Fungi</taxon>
        <taxon>Dikarya</taxon>
        <taxon>Basidiomycota</taxon>
        <taxon>Agaricomycotina</taxon>
        <taxon>Agaricomycetes</taxon>
        <taxon>Polyporales</taxon>
        <taxon>Grifolaceae</taxon>
        <taxon>Grifola</taxon>
    </lineage>
</organism>
<reference evidence="2 3" key="1">
    <citation type="submission" date="2016-03" db="EMBL/GenBank/DDBJ databases">
        <title>Whole genome sequencing of Grifola frondosa 9006-11.</title>
        <authorList>
            <person name="Min B."/>
            <person name="Park H."/>
            <person name="Kim J.-G."/>
            <person name="Cho H."/>
            <person name="Oh Y.-L."/>
            <person name="Kong W.-S."/>
            <person name="Choi I.-G."/>
        </authorList>
    </citation>
    <scope>NUCLEOTIDE SEQUENCE [LARGE SCALE GENOMIC DNA]</scope>
    <source>
        <strain evidence="2 3">9006-11</strain>
    </source>
</reference>
<evidence type="ECO:0000256" key="1">
    <source>
        <dbReference type="SAM" id="MobiDB-lite"/>
    </source>
</evidence>
<protein>
    <submittedName>
        <fullName evidence="2">Uncharacterized protein</fullName>
    </submittedName>
</protein>
<dbReference type="AlphaFoldDB" id="A0A1C7LXT0"/>
<gene>
    <name evidence="2" type="ORF">A0H81_10558</name>
</gene>
<name>A0A1C7LXT0_GRIFR</name>
<feature type="region of interest" description="Disordered" evidence="1">
    <location>
        <begin position="101"/>
        <end position="157"/>
    </location>
</feature>
<dbReference type="EMBL" id="LUGG01000015">
    <property type="protein sequence ID" value="OBZ69501.1"/>
    <property type="molecule type" value="Genomic_DNA"/>
</dbReference>